<dbReference type="OrthoDB" id="1928519at2759"/>
<keyword evidence="3 5" id="KW-0862">Zinc</keyword>
<gene>
    <name evidence="9" type="primary">LOC111014012</name>
</gene>
<protein>
    <submittedName>
        <fullName evidence="9">Zinc finger CCCH domain-containing protein 6</fullName>
    </submittedName>
</protein>
<feature type="domain" description="C3H1-type" evidence="7">
    <location>
        <begin position="387"/>
        <end position="415"/>
    </location>
</feature>
<dbReference type="GeneID" id="111014012"/>
<keyword evidence="4" id="KW-0238">DNA-binding</keyword>
<dbReference type="AlphaFoldDB" id="A0A6J1CTA4"/>
<dbReference type="KEGG" id="mcha:111014012"/>
<dbReference type="GO" id="GO:0008270">
    <property type="term" value="F:zinc ion binding"/>
    <property type="evidence" value="ECO:0007669"/>
    <property type="project" value="UniProtKB-KW"/>
</dbReference>
<keyword evidence="2 5" id="KW-0863">Zinc-finger</keyword>
<evidence type="ECO:0000256" key="1">
    <source>
        <dbReference type="ARBA" id="ARBA00022723"/>
    </source>
</evidence>
<dbReference type="PANTHER" id="PTHR33400:SF2">
    <property type="entry name" value="ZINC FINGER CCCH DOMAIN-CONTAINING PROTEIN 6"/>
    <property type="match status" value="1"/>
</dbReference>
<evidence type="ECO:0000256" key="3">
    <source>
        <dbReference type="ARBA" id="ARBA00022833"/>
    </source>
</evidence>
<name>A0A6J1CTA4_MOMCH</name>
<dbReference type="Proteomes" id="UP000504603">
    <property type="component" value="Unplaced"/>
</dbReference>
<dbReference type="InterPro" id="IPR000571">
    <property type="entry name" value="Znf_CCCH"/>
</dbReference>
<feature type="zinc finger region" description="C3H1-type" evidence="5">
    <location>
        <begin position="387"/>
        <end position="415"/>
    </location>
</feature>
<proteinExistence type="predicted"/>
<feature type="compositionally biased region" description="Basic and acidic residues" evidence="6">
    <location>
        <begin position="139"/>
        <end position="149"/>
    </location>
</feature>
<sequence length="441" mass="47633">MRGGLHKGRRVSWASDVNLRQIRLFLSEDCPSQVGLGAQDHLQAKTSWLLHSSGSGSDDILPPGFEVAHPENQLQIKLSQIPVNQWQCPPKFVLNLTWRVVVGEESQEVEVENQREMRVLEAVYPRASAIPPNPAIAADSERTDVDDSRTPLIPITPIEDEDATTETSTDFASPAAVLMSAQPSLFVPAGTSTSLHILPNSMCSTSSGSTMAGMDLVNEPDVVAAASAALSVLVKSNEIGSSIDRELLVKILNNPKMIEQLVVDSGAVTNSQKPIPSPNLSLGQMHKIESNASATPVSGNHFLAQPNGASVGPLPNPHSSSRGVPVSSLPSTGPPMKDLSYYKSLIQQHGGERQDDPPRPQFGNRHNQPSGANQEFLHNQPSRDGKSKIMKPCIYFNSSRGCRHGANCSYQHDPVFQQRSSSSVPEMPSAKRTKVDREISS</sequence>
<dbReference type="GO" id="GO:0003677">
    <property type="term" value="F:DNA binding"/>
    <property type="evidence" value="ECO:0007669"/>
    <property type="project" value="UniProtKB-KW"/>
</dbReference>
<dbReference type="PANTHER" id="PTHR33400">
    <property type="entry name" value="ZINC FINGER CCCH DOMAIN-CONTAINING PROTEIN 6-RELATED"/>
    <property type="match status" value="1"/>
</dbReference>
<feature type="region of interest" description="Disordered" evidence="6">
    <location>
        <begin position="131"/>
        <end position="154"/>
    </location>
</feature>
<feature type="region of interest" description="Disordered" evidence="6">
    <location>
        <begin position="294"/>
        <end position="388"/>
    </location>
</feature>
<feature type="compositionally biased region" description="Polar residues" evidence="6">
    <location>
        <begin position="364"/>
        <end position="380"/>
    </location>
</feature>
<reference evidence="9" key="1">
    <citation type="submission" date="2025-08" db="UniProtKB">
        <authorList>
            <consortium name="RefSeq"/>
        </authorList>
    </citation>
    <scope>IDENTIFICATION</scope>
    <source>
        <strain evidence="9">OHB3-1</strain>
    </source>
</reference>
<evidence type="ECO:0000256" key="4">
    <source>
        <dbReference type="ARBA" id="ARBA00023125"/>
    </source>
</evidence>
<organism evidence="8 9">
    <name type="scientific">Momordica charantia</name>
    <name type="common">Bitter gourd</name>
    <name type="synonym">Balsam pear</name>
    <dbReference type="NCBI Taxonomy" id="3673"/>
    <lineage>
        <taxon>Eukaryota</taxon>
        <taxon>Viridiplantae</taxon>
        <taxon>Streptophyta</taxon>
        <taxon>Embryophyta</taxon>
        <taxon>Tracheophyta</taxon>
        <taxon>Spermatophyta</taxon>
        <taxon>Magnoliopsida</taxon>
        <taxon>eudicotyledons</taxon>
        <taxon>Gunneridae</taxon>
        <taxon>Pentapetalae</taxon>
        <taxon>rosids</taxon>
        <taxon>fabids</taxon>
        <taxon>Cucurbitales</taxon>
        <taxon>Cucurbitaceae</taxon>
        <taxon>Momordiceae</taxon>
        <taxon>Momordica</taxon>
    </lineage>
</organism>
<dbReference type="InterPro" id="IPR036855">
    <property type="entry name" value="Znf_CCCH_sf"/>
</dbReference>
<dbReference type="SUPFAM" id="SSF90229">
    <property type="entry name" value="CCCH zinc finger"/>
    <property type="match status" value="1"/>
</dbReference>
<evidence type="ECO:0000313" key="8">
    <source>
        <dbReference type="Proteomes" id="UP000504603"/>
    </source>
</evidence>
<evidence type="ECO:0000256" key="2">
    <source>
        <dbReference type="ARBA" id="ARBA00022771"/>
    </source>
</evidence>
<keyword evidence="1 5" id="KW-0479">Metal-binding</keyword>
<dbReference type="PROSITE" id="PS50103">
    <property type="entry name" value="ZF_C3H1"/>
    <property type="match status" value="1"/>
</dbReference>
<evidence type="ECO:0000313" key="9">
    <source>
        <dbReference type="RefSeq" id="XP_022144297.1"/>
    </source>
</evidence>
<feature type="region of interest" description="Disordered" evidence="6">
    <location>
        <begin position="418"/>
        <end position="441"/>
    </location>
</feature>
<accession>A0A6J1CTA4</accession>
<keyword evidence="8" id="KW-1185">Reference proteome</keyword>
<dbReference type="RefSeq" id="XP_022144297.1">
    <property type="nucleotide sequence ID" value="XM_022288605.1"/>
</dbReference>
<evidence type="ECO:0000259" key="7">
    <source>
        <dbReference type="PROSITE" id="PS50103"/>
    </source>
</evidence>
<evidence type="ECO:0000256" key="6">
    <source>
        <dbReference type="SAM" id="MobiDB-lite"/>
    </source>
</evidence>
<evidence type="ECO:0000256" key="5">
    <source>
        <dbReference type="PROSITE-ProRule" id="PRU00723"/>
    </source>
</evidence>